<dbReference type="AlphaFoldDB" id="A0A172RX48"/>
<dbReference type="PANTHER" id="PTHR42865">
    <property type="entry name" value="PROTON/GLUTAMATE-ASPARTATE SYMPORTER"/>
    <property type="match status" value="1"/>
</dbReference>
<dbReference type="EMBL" id="FOEC01000003">
    <property type="protein sequence ID" value="SEO61346.1"/>
    <property type="molecule type" value="Genomic_DNA"/>
</dbReference>
<keyword evidence="4 7" id="KW-0812">Transmembrane</keyword>
<dbReference type="GO" id="GO:0005886">
    <property type="term" value="C:plasma membrane"/>
    <property type="evidence" value="ECO:0007669"/>
    <property type="project" value="UniProtKB-SubCell"/>
</dbReference>
<evidence type="ECO:0000256" key="1">
    <source>
        <dbReference type="ARBA" id="ARBA00004651"/>
    </source>
</evidence>
<proteinExistence type="predicted"/>
<dbReference type="Proteomes" id="UP000182975">
    <property type="component" value="Unassembled WGS sequence"/>
</dbReference>
<evidence type="ECO:0000256" key="5">
    <source>
        <dbReference type="ARBA" id="ARBA00022989"/>
    </source>
</evidence>
<dbReference type="GO" id="GO:0015293">
    <property type="term" value="F:symporter activity"/>
    <property type="evidence" value="ECO:0007669"/>
    <property type="project" value="UniProtKB-KW"/>
</dbReference>
<evidence type="ECO:0000256" key="3">
    <source>
        <dbReference type="ARBA" id="ARBA00022475"/>
    </source>
</evidence>
<keyword evidence="3" id="KW-1003">Cell membrane</keyword>
<dbReference type="KEGG" id="ddt:AAY81_03270"/>
<feature type="transmembrane region" description="Helical" evidence="7">
    <location>
        <begin position="312"/>
        <end position="332"/>
    </location>
</feature>
<evidence type="ECO:0000313" key="8">
    <source>
        <dbReference type="EMBL" id="SEO61346.1"/>
    </source>
</evidence>
<gene>
    <name evidence="8" type="ORF">SAMN02910314_00660</name>
</gene>
<evidence type="ECO:0000256" key="6">
    <source>
        <dbReference type="ARBA" id="ARBA00023136"/>
    </source>
</evidence>
<feature type="transmembrane region" description="Helical" evidence="7">
    <location>
        <begin position="213"/>
        <end position="232"/>
    </location>
</feature>
<feature type="transmembrane region" description="Helical" evidence="7">
    <location>
        <begin position="474"/>
        <end position="497"/>
    </location>
</feature>
<feature type="transmembrane region" description="Helical" evidence="7">
    <location>
        <begin position="338"/>
        <end position="363"/>
    </location>
</feature>
<evidence type="ECO:0000256" key="4">
    <source>
        <dbReference type="ARBA" id="ARBA00022692"/>
    </source>
</evidence>
<name>A0A172RX48_9ACTN</name>
<comment type="subcellular location">
    <subcellularLocation>
        <location evidence="1">Cell membrane</location>
        <topology evidence="1">Multi-pass membrane protein</topology>
    </subcellularLocation>
</comment>
<keyword evidence="6 7" id="KW-0472">Membrane</keyword>
<evidence type="ECO:0000256" key="7">
    <source>
        <dbReference type="SAM" id="Phobius"/>
    </source>
</evidence>
<dbReference type="Gene3D" id="1.10.3860.10">
    <property type="entry name" value="Sodium:dicarboxylate symporter"/>
    <property type="match status" value="1"/>
</dbReference>
<evidence type="ECO:0000256" key="2">
    <source>
        <dbReference type="ARBA" id="ARBA00022448"/>
    </source>
</evidence>
<keyword evidence="5 7" id="KW-1133">Transmembrane helix</keyword>
<dbReference type="SUPFAM" id="SSF118215">
    <property type="entry name" value="Proton glutamate symport protein"/>
    <property type="match status" value="1"/>
</dbReference>
<feature type="transmembrane region" description="Helical" evidence="7">
    <location>
        <begin position="131"/>
        <end position="152"/>
    </location>
</feature>
<dbReference type="STRING" id="79604.AAY81_03270"/>
<feature type="transmembrane region" description="Helical" evidence="7">
    <location>
        <begin position="272"/>
        <end position="291"/>
    </location>
</feature>
<dbReference type="RefSeq" id="WP_066661328.1">
    <property type="nucleotide sequence ID" value="NZ_FOEC01000003.1"/>
</dbReference>
<dbReference type="PANTHER" id="PTHR42865:SF7">
    <property type="entry name" value="PROTON_GLUTAMATE-ASPARTATE SYMPORTER"/>
    <property type="match status" value="1"/>
</dbReference>
<protein>
    <submittedName>
        <fullName evidence="8">Na+/H+-dicarboxylate symporter</fullName>
    </submittedName>
</protein>
<organism evidence="8 9">
    <name type="scientific">Denitrobacterium detoxificans</name>
    <dbReference type="NCBI Taxonomy" id="79604"/>
    <lineage>
        <taxon>Bacteria</taxon>
        <taxon>Bacillati</taxon>
        <taxon>Actinomycetota</taxon>
        <taxon>Coriobacteriia</taxon>
        <taxon>Eggerthellales</taxon>
        <taxon>Eggerthellaceae</taxon>
        <taxon>Denitrobacterium</taxon>
    </lineage>
</organism>
<accession>A0A172RX48</accession>
<evidence type="ECO:0000313" key="9">
    <source>
        <dbReference type="Proteomes" id="UP000182975"/>
    </source>
</evidence>
<keyword evidence="9" id="KW-1185">Reference proteome</keyword>
<dbReference type="InterPro" id="IPR036458">
    <property type="entry name" value="Na:dicarbo_symporter_sf"/>
</dbReference>
<keyword evidence="2" id="KW-0813">Transport</keyword>
<dbReference type="Pfam" id="PF00375">
    <property type="entry name" value="SDF"/>
    <property type="match status" value="1"/>
</dbReference>
<dbReference type="InterPro" id="IPR001991">
    <property type="entry name" value="Na-dicarboxylate_symporter"/>
</dbReference>
<dbReference type="OrthoDB" id="9766690at2"/>
<reference evidence="9" key="1">
    <citation type="submission" date="2016-10" db="EMBL/GenBank/DDBJ databases">
        <authorList>
            <person name="Varghese N."/>
        </authorList>
    </citation>
    <scope>NUCLEOTIDE SEQUENCE [LARGE SCALE GENOMIC DNA]</scope>
    <source>
        <strain evidence="9">DSM 21843</strain>
    </source>
</reference>
<feature type="transmembrane region" description="Helical" evidence="7">
    <location>
        <begin position="449"/>
        <end position="467"/>
    </location>
</feature>
<feature type="transmembrane region" description="Helical" evidence="7">
    <location>
        <begin position="172"/>
        <end position="192"/>
    </location>
</feature>
<sequence>MDNNDAHTMKFKALEGDFDAAHAFVEGLLNRADINDQVAHETLIVFEALFQKLLDLGLPESTEIDISRANKLGGFSVMVGFEGKPFNLYSNGEDSIEDKIIRSYDDKLDCSYRAGYNLISVSVSRSYRTRLFACALATLAAVVVYLPLHFLLDDSTKYSLLEDYLVPVETMFANITLMVGAPITFFSLLKNLTDTYVVSQRNSGMRRLKTRTIATSVVAILLAIVAAHFWSIPFAGLAGLEPEYAGAEFNRTFAEIVTSSAPSNIFEPFETISPIPLMLVALLVTYALCSAGKHFDMLRGAMEACYTLFSRMLYVVTATLPLFCFLAFLEVLLTDAFWSIPVILGYLFVLHASLILLIASYAVQLRAHGIKPIPFARKLIPLIRENIKIGSAIDATSYNVRYCARTYGLSREKLERNLPVLAQINLDGNCFLIMLIGLIFVFITGTRFTAFDIVILGALVLLLSVGAPNQPGSILIGTLIITAYLHSYDLICVAIYLEAFLGTAQNMANVIGDIVTVAIDESDSIRQ</sequence>